<dbReference type="SUPFAM" id="SSF47336">
    <property type="entry name" value="ACP-like"/>
    <property type="match status" value="1"/>
</dbReference>
<evidence type="ECO:0000256" key="1">
    <source>
        <dbReference type="ARBA" id="ARBA00022450"/>
    </source>
</evidence>
<feature type="domain" description="Carrier" evidence="3">
    <location>
        <begin position="1"/>
        <end position="47"/>
    </location>
</feature>
<evidence type="ECO:0000313" key="5">
    <source>
        <dbReference type="Proteomes" id="UP000319728"/>
    </source>
</evidence>
<proteinExistence type="predicted"/>
<dbReference type="GO" id="GO:0031177">
    <property type="term" value="F:phosphopantetheine binding"/>
    <property type="evidence" value="ECO:0007669"/>
    <property type="project" value="InterPro"/>
</dbReference>
<evidence type="ECO:0000256" key="2">
    <source>
        <dbReference type="ARBA" id="ARBA00022553"/>
    </source>
</evidence>
<reference evidence="4 5" key="1">
    <citation type="submission" date="2019-07" db="EMBL/GenBank/DDBJ databases">
        <title>R&amp;d 2014.</title>
        <authorList>
            <person name="Klenk H.-P."/>
        </authorList>
    </citation>
    <scope>NUCLEOTIDE SEQUENCE [LARGE SCALE GENOMIC DNA]</scope>
    <source>
        <strain evidence="4 5">DSM 43912</strain>
    </source>
</reference>
<dbReference type="Pfam" id="PF00550">
    <property type="entry name" value="PP-binding"/>
    <property type="match status" value="1"/>
</dbReference>
<evidence type="ECO:0000259" key="3">
    <source>
        <dbReference type="PROSITE" id="PS50075"/>
    </source>
</evidence>
<dbReference type="SMART" id="SM00823">
    <property type="entry name" value="PKS_PP"/>
    <property type="match status" value="1"/>
</dbReference>
<keyword evidence="5" id="KW-1185">Reference proteome</keyword>
<name>A0A562WI53_9ACTN</name>
<dbReference type="InterPro" id="IPR020806">
    <property type="entry name" value="PKS_PP-bd"/>
</dbReference>
<comment type="caution">
    <text evidence="4">The sequence shown here is derived from an EMBL/GenBank/DDBJ whole genome shotgun (WGS) entry which is preliminary data.</text>
</comment>
<protein>
    <submittedName>
        <fullName evidence="4">Polyene macrolide polyketide synthase</fullName>
    </submittedName>
</protein>
<dbReference type="Proteomes" id="UP000319728">
    <property type="component" value="Unassembled WGS sequence"/>
</dbReference>
<organism evidence="4 5">
    <name type="scientific">Micromonospora sagamiensis</name>
    <dbReference type="NCBI Taxonomy" id="47875"/>
    <lineage>
        <taxon>Bacteria</taxon>
        <taxon>Bacillati</taxon>
        <taxon>Actinomycetota</taxon>
        <taxon>Actinomycetes</taxon>
        <taxon>Micromonosporales</taxon>
        <taxon>Micromonosporaceae</taxon>
        <taxon>Micromonospora</taxon>
    </lineage>
</organism>
<sequence>MELGFDSLTAVEFRNRLTAATGLRLPSTLIYDRPTTGAMVAHLRGALLAERTTSALSVLGELNKLETAMRAVAVDDTDRTAVAARLRELLSLWTYAEAGADDAATGDGNLSTASAEELFSLLDDELGSA</sequence>
<gene>
    <name evidence="4" type="ORF">JD81_03230</name>
</gene>
<accession>A0A562WI53</accession>
<evidence type="ECO:0000313" key="4">
    <source>
        <dbReference type="EMBL" id="TWJ29711.1"/>
    </source>
</evidence>
<dbReference type="InterPro" id="IPR036736">
    <property type="entry name" value="ACP-like_sf"/>
</dbReference>
<dbReference type="EMBL" id="VLLP01000001">
    <property type="protein sequence ID" value="TWJ29711.1"/>
    <property type="molecule type" value="Genomic_DNA"/>
</dbReference>
<dbReference type="InterPro" id="IPR009081">
    <property type="entry name" value="PP-bd_ACP"/>
</dbReference>
<keyword evidence="1" id="KW-0596">Phosphopantetheine</keyword>
<dbReference type="AlphaFoldDB" id="A0A562WI53"/>
<dbReference type="Gene3D" id="1.10.1200.10">
    <property type="entry name" value="ACP-like"/>
    <property type="match status" value="1"/>
</dbReference>
<dbReference type="PROSITE" id="PS50075">
    <property type="entry name" value="CARRIER"/>
    <property type="match status" value="1"/>
</dbReference>
<keyword evidence="2" id="KW-0597">Phosphoprotein</keyword>